<reference evidence="3" key="1">
    <citation type="submission" date="2016-10" db="EMBL/GenBank/DDBJ databases">
        <authorList>
            <person name="de Groot N.N."/>
        </authorList>
    </citation>
    <scope>NUCLEOTIDE SEQUENCE</scope>
</reference>
<dbReference type="NCBIfam" id="TIGR00010">
    <property type="entry name" value="YchF/TatD family DNA exonuclease"/>
    <property type="match status" value="1"/>
</dbReference>
<evidence type="ECO:0000256" key="1">
    <source>
        <dbReference type="ARBA" id="ARBA00022723"/>
    </source>
</evidence>
<keyword evidence="2" id="KW-0378">Hydrolase</keyword>
<gene>
    <name evidence="3" type="ORF">MNB_SM-6-838</name>
</gene>
<protein>
    <submittedName>
        <fullName evidence="3">Putative deoxyribonuclease YcfH</fullName>
    </submittedName>
</protein>
<dbReference type="GO" id="GO:0004536">
    <property type="term" value="F:DNA nuclease activity"/>
    <property type="evidence" value="ECO:0007669"/>
    <property type="project" value="InterPro"/>
</dbReference>
<dbReference type="GO" id="GO:0046872">
    <property type="term" value="F:metal ion binding"/>
    <property type="evidence" value="ECO:0007669"/>
    <property type="project" value="UniProtKB-KW"/>
</dbReference>
<dbReference type="CDD" id="cd01310">
    <property type="entry name" value="TatD_DNAse"/>
    <property type="match status" value="1"/>
</dbReference>
<dbReference type="InterPro" id="IPR001130">
    <property type="entry name" value="TatD-like"/>
</dbReference>
<dbReference type="SUPFAM" id="SSF51556">
    <property type="entry name" value="Metallo-dependent hydrolases"/>
    <property type="match status" value="1"/>
</dbReference>
<keyword evidence="1" id="KW-0479">Metal-binding</keyword>
<evidence type="ECO:0000313" key="3">
    <source>
        <dbReference type="EMBL" id="SFV55807.1"/>
    </source>
</evidence>
<dbReference type="PANTHER" id="PTHR46124:SF2">
    <property type="entry name" value="D-AMINOACYL-TRNA DEACYLASE"/>
    <property type="match status" value="1"/>
</dbReference>
<evidence type="ECO:0000256" key="2">
    <source>
        <dbReference type="ARBA" id="ARBA00022801"/>
    </source>
</evidence>
<dbReference type="InterPro" id="IPR032466">
    <property type="entry name" value="Metal_Hydrolase"/>
</dbReference>
<accession>A0A1W1BQP6</accession>
<dbReference type="PROSITE" id="PS01137">
    <property type="entry name" value="TATD_1"/>
    <property type="match status" value="1"/>
</dbReference>
<name>A0A1W1BQP6_9ZZZZ</name>
<proteinExistence type="predicted"/>
<dbReference type="PANTHER" id="PTHR46124">
    <property type="entry name" value="D-AMINOACYL-TRNA DEACYLASE"/>
    <property type="match status" value="1"/>
</dbReference>
<organism evidence="3">
    <name type="scientific">hydrothermal vent metagenome</name>
    <dbReference type="NCBI Taxonomy" id="652676"/>
    <lineage>
        <taxon>unclassified sequences</taxon>
        <taxon>metagenomes</taxon>
        <taxon>ecological metagenomes</taxon>
    </lineage>
</organism>
<dbReference type="GO" id="GO:0005829">
    <property type="term" value="C:cytosol"/>
    <property type="evidence" value="ECO:0007669"/>
    <property type="project" value="TreeGrafter"/>
</dbReference>
<dbReference type="EMBL" id="FPHK01000019">
    <property type="protein sequence ID" value="SFV55807.1"/>
    <property type="molecule type" value="Genomic_DNA"/>
</dbReference>
<dbReference type="FunFam" id="3.20.20.140:FF:000005">
    <property type="entry name" value="TatD family hydrolase"/>
    <property type="match status" value="1"/>
</dbReference>
<dbReference type="InterPro" id="IPR015991">
    <property type="entry name" value="TatD/YcfH-like"/>
</dbReference>
<dbReference type="GO" id="GO:0016788">
    <property type="term" value="F:hydrolase activity, acting on ester bonds"/>
    <property type="evidence" value="ECO:0007669"/>
    <property type="project" value="InterPro"/>
</dbReference>
<dbReference type="InterPro" id="IPR018228">
    <property type="entry name" value="DNase_TatD-rel_CS"/>
</dbReference>
<dbReference type="Gene3D" id="3.20.20.140">
    <property type="entry name" value="Metal-dependent hydrolases"/>
    <property type="match status" value="1"/>
</dbReference>
<sequence length="258" mass="29560">MIIDTHIHLDDNRYDEDLDAVLERAREGGVERFIIPGADVSTLEKAVSIAERYDDVYFAIGVHPYDKEGFDENYFTKYVGHKKCVAIGECGMDYFRLEGSDEEKEREKEEQKRVFVAQIELAKKYKKPLIVHIRNASHDAKMLLLEHNAQEVGGVLHCFNADDELLSLANENFYFGIGGVVTFKNAKKLVNILPRIPKEKLIIETDGPYLTPTPHRGERNEPFYTTFVAQKMAEILEMSKEEIENLTTKNAQNLFNIS</sequence>
<dbReference type="AlphaFoldDB" id="A0A1W1BQP6"/>
<dbReference type="PIRSF" id="PIRSF005902">
    <property type="entry name" value="DNase_TatD"/>
    <property type="match status" value="1"/>
</dbReference>
<dbReference type="Pfam" id="PF01026">
    <property type="entry name" value="TatD_DNase"/>
    <property type="match status" value="1"/>
</dbReference>